<protein>
    <recommendedName>
        <fullName evidence="3">RING-type domain-containing protein</fullName>
    </recommendedName>
</protein>
<dbReference type="InterPro" id="IPR001841">
    <property type="entry name" value="Znf_RING"/>
</dbReference>
<dbReference type="Proteomes" id="UP001295684">
    <property type="component" value="Unassembled WGS sequence"/>
</dbReference>
<dbReference type="Gene3D" id="3.30.40.10">
    <property type="entry name" value="Zinc/RING finger domain, C3HC4 (zinc finger)"/>
    <property type="match status" value="1"/>
</dbReference>
<evidence type="ECO:0000313" key="4">
    <source>
        <dbReference type="EMBL" id="CAI2371653.1"/>
    </source>
</evidence>
<accession>A0AAD1XGC4</accession>
<gene>
    <name evidence="4" type="ORF">ECRASSUSDP1_LOCUS12978</name>
</gene>
<name>A0AAD1XGC4_EUPCR</name>
<reference evidence="4" key="1">
    <citation type="submission" date="2023-07" db="EMBL/GenBank/DDBJ databases">
        <authorList>
            <consortium name="AG Swart"/>
            <person name="Singh M."/>
            <person name="Singh A."/>
            <person name="Seah K."/>
            <person name="Emmerich C."/>
        </authorList>
    </citation>
    <scope>NUCLEOTIDE SEQUENCE</scope>
    <source>
        <strain evidence="4">DP1</strain>
    </source>
</reference>
<sequence length="344" mass="40695">MNFRERLHKLVTEPWYLGTVYALTFVVVLGLLVWRMTVGGKKALVMYLCVHVYMLSANVIHPLMVIIVFEENNVTTCTKICCCLLSIFFIFTPLGCIICTMFSELFYNDPWPEEAEVITICLFSIPFLALYIPLPIVFDESKDAGFWIGYSLLIYLSIYCHLIYFWSKLIFDIEWETYLNPVTWIVALVFFIWYLVDLAANKMCKKPEEQRELDHIPAIDADFRARERSREYKDCIMQFELHVKQQDQIIRNQRRKIEELKRRQENNSDSDSELDSETSSESSEESSEFCYEDNEPKCPIDLEDFNDGRPVKECNRCNNKMHEECYRQWFNMKKKCPLCGLVPY</sequence>
<keyword evidence="2" id="KW-1133">Transmembrane helix</keyword>
<dbReference type="Pfam" id="PF13639">
    <property type="entry name" value="zf-RING_2"/>
    <property type="match status" value="1"/>
</dbReference>
<feature type="transmembrane region" description="Helical" evidence="2">
    <location>
        <begin position="178"/>
        <end position="196"/>
    </location>
</feature>
<evidence type="ECO:0000313" key="5">
    <source>
        <dbReference type="Proteomes" id="UP001295684"/>
    </source>
</evidence>
<dbReference type="SUPFAM" id="SSF57850">
    <property type="entry name" value="RING/U-box"/>
    <property type="match status" value="1"/>
</dbReference>
<dbReference type="AlphaFoldDB" id="A0AAD1XGC4"/>
<comment type="caution">
    <text evidence="4">The sequence shown here is derived from an EMBL/GenBank/DDBJ whole genome shotgun (WGS) entry which is preliminary data.</text>
</comment>
<feature type="compositionally biased region" description="Acidic residues" evidence="1">
    <location>
        <begin position="268"/>
        <end position="293"/>
    </location>
</feature>
<feature type="region of interest" description="Disordered" evidence="1">
    <location>
        <begin position="260"/>
        <end position="295"/>
    </location>
</feature>
<evidence type="ECO:0000256" key="2">
    <source>
        <dbReference type="SAM" id="Phobius"/>
    </source>
</evidence>
<keyword evidence="2" id="KW-0812">Transmembrane</keyword>
<dbReference type="EMBL" id="CAMPGE010012900">
    <property type="protein sequence ID" value="CAI2371653.1"/>
    <property type="molecule type" value="Genomic_DNA"/>
</dbReference>
<feature type="transmembrane region" description="Helical" evidence="2">
    <location>
        <begin position="20"/>
        <end position="38"/>
    </location>
</feature>
<organism evidence="4 5">
    <name type="scientific">Euplotes crassus</name>
    <dbReference type="NCBI Taxonomy" id="5936"/>
    <lineage>
        <taxon>Eukaryota</taxon>
        <taxon>Sar</taxon>
        <taxon>Alveolata</taxon>
        <taxon>Ciliophora</taxon>
        <taxon>Intramacronucleata</taxon>
        <taxon>Spirotrichea</taxon>
        <taxon>Hypotrichia</taxon>
        <taxon>Euplotida</taxon>
        <taxon>Euplotidae</taxon>
        <taxon>Moneuplotes</taxon>
    </lineage>
</organism>
<feature type="transmembrane region" description="Helical" evidence="2">
    <location>
        <begin position="115"/>
        <end position="134"/>
    </location>
</feature>
<feature type="transmembrane region" description="Helical" evidence="2">
    <location>
        <begin position="146"/>
        <end position="166"/>
    </location>
</feature>
<proteinExistence type="predicted"/>
<feature type="transmembrane region" description="Helical" evidence="2">
    <location>
        <begin position="44"/>
        <end position="69"/>
    </location>
</feature>
<feature type="transmembrane region" description="Helical" evidence="2">
    <location>
        <begin position="81"/>
        <end position="103"/>
    </location>
</feature>
<evidence type="ECO:0000256" key="1">
    <source>
        <dbReference type="SAM" id="MobiDB-lite"/>
    </source>
</evidence>
<keyword evidence="5" id="KW-1185">Reference proteome</keyword>
<dbReference type="InterPro" id="IPR013083">
    <property type="entry name" value="Znf_RING/FYVE/PHD"/>
</dbReference>
<evidence type="ECO:0000259" key="3">
    <source>
        <dbReference type="Pfam" id="PF13639"/>
    </source>
</evidence>
<keyword evidence="2" id="KW-0472">Membrane</keyword>
<feature type="domain" description="RING-type" evidence="3">
    <location>
        <begin position="297"/>
        <end position="339"/>
    </location>
</feature>